<dbReference type="VEuPathDB" id="TriTrypDB:TcCLB.511855.40"/>
<dbReference type="Proteomes" id="UP000246078">
    <property type="component" value="Unassembled WGS sequence"/>
</dbReference>
<dbReference type="VEuPathDB" id="TriTrypDB:TcCLB.506737.50"/>
<evidence type="ECO:0000313" key="3">
    <source>
        <dbReference type="Proteomes" id="UP000246078"/>
    </source>
</evidence>
<name>A0A2V2WY88_TRYCR</name>
<protein>
    <submittedName>
        <fullName evidence="2">Uncharacterized protein</fullName>
    </submittedName>
</protein>
<organism evidence="2 3">
    <name type="scientific">Trypanosoma cruzi</name>
    <dbReference type="NCBI Taxonomy" id="5693"/>
    <lineage>
        <taxon>Eukaryota</taxon>
        <taxon>Discoba</taxon>
        <taxon>Euglenozoa</taxon>
        <taxon>Kinetoplastea</taxon>
        <taxon>Metakinetoplastina</taxon>
        <taxon>Trypanosomatida</taxon>
        <taxon>Trypanosomatidae</taxon>
        <taxon>Trypanosoma</taxon>
        <taxon>Schizotrypanum</taxon>
    </lineage>
</organism>
<dbReference type="VEuPathDB" id="TriTrypDB:TcG_04431"/>
<dbReference type="VEuPathDB" id="TriTrypDB:ECC02_004228"/>
<dbReference type="PANTHER" id="PTHR16220:SF0">
    <property type="entry name" value="WD REPEAT-CONTAINING PROTEIN WRAP73"/>
    <property type="match status" value="1"/>
</dbReference>
<sequence>MEVLASDEGGLCAISPNKGLYAFVKKGIVVVFMDYIRRTSGMGNDTPSGGEGVDPLFEDAEFPKHRTGDAVISTHTALDEIHELQWSPDSTLVTLLLAQRRIVEIVSVYGKCCVARIDAGISGMRAVLWHPSSRAVYWLGLLQAHVISLVDSQVMRLAGSVKYSTQLAARKLSSKFFSHGDPNSSLSSRMSDPVSEAALIRFSTCHRFLLYLTPKSLHSPLSKNQEGQAVPSRGLNGDVTPTPPGEPDDNENCASSRPQRSEWLVVASATTHEELHAFPTGSFVEKVSDFIPLECGIALVDYIHGSMALIPYNGTAMLHYEPSGVKNVVSSKNGTVLLVIFADACRPVLVRRNRILVLRRISFQEDVILPLKLRELHLLKEPSLAEGFPLVTVSRADESCQQDVDILTEPNKCHDWTQGRGMEAFLHGHAEISASGQIAAVTLARWPSWVLLIDILGQRVTEVLRHNEPVVGLCWSPLPSSEYWRFQRRYYMGQNGGTVGADGAGDGAVKGKTIIPGQEEPLLVMTDNHQAKVFFWLANYATCFVASREGCVDEMDARRRRKQRADASCGCEGGFPALRLNRGMFGESAATAVLVDDVRGIALTVAFRMNESNQ</sequence>
<dbReference type="OrthoDB" id="308690at2759"/>
<dbReference type="VEuPathDB" id="TriTrypDB:BCY84_17604"/>
<dbReference type="InterPro" id="IPR052778">
    <property type="entry name" value="Centrosome-WD_assoc"/>
</dbReference>
<dbReference type="GO" id="GO:1990811">
    <property type="term" value="C:MWP complex"/>
    <property type="evidence" value="ECO:0007669"/>
    <property type="project" value="TreeGrafter"/>
</dbReference>
<evidence type="ECO:0000256" key="1">
    <source>
        <dbReference type="SAM" id="MobiDB-lite"/>
    </source>
</evidence>
<dbReference type="VEuPathDB" id="TriTrypDB:C4B63_95g52"/>
<dbReference type="SUPFAM" id="SSF82171">
    <property type="entry name" value="DPP6 N-terminal domain-like"/>
    <property type="match status" value="1"/>
</dbReference>
<gene>
    <name evidence="2" type="ORF">C3747_48g160</name>
</gene>
<dbReference type="EMBL" id="PRFC01000048">
    <property type="protein sequence ID" value="PWV12823.1"/>
    <property type="molecule type" value="Genomic_DNA"/>
</dbReference>
<dbReference type="VEuPathDB" id="TriTrypDB:TCDM_06871"/>
<dbReference type="VEuPathDB" id="TriTrypDB:TcCL_NonESM05839"/>
<feature type="region of interest" description="Disordered" evidence="1">
    <location>
        <begin position="221"/>
        <end position="257"/>
    </location>
</feature>
<dbReference type="VEuPathDB" id="TriTrypDB:TcYC6_0101980"/>
<accession>A0A2V2WY88</accession>
<dbReference type="VEuPathDB" id="TriTrypDB:TcBrA4_0073660"/>
<proteinExistence type="predicted"/>
<dbReference type="GO" id="GO:0005815">
    <property type="term" value="C:microtubule organizing center"/>
    <property type="evidence" value="ECO:0007669"/>
    <property type="project" value="TreeGrafter"/>
</dbReference>
<reference evidence="2 3" key="1">
    <citation type="journal article" date="2018" name="Microb. Genom.">
        <title>Expanding an expanded genome: long-read sequencing of Trypanosoma cruzi.</title>
        <authorList>
            <person name="Berna L."/>
            <person name="Rodriguez M."/>
            <person name="Chiribao M.L."/>
            <person name="Parodi-Talice A."/>
            <person name="Pita S."/>
            <person name="Rijo G."/>
            <person name="Alvarez-Valin F."/>
            <person name="Robello C."/>
        </authorList>
    </citation>
    <scope>NUCLEOTIDE SEQUENCE [LARGE SCALE GENOMIC DNA]</scope>
    <source>
        <strain evidence="2 3">TCC</strain>
    </source>
</reference>
<dbReference type="AlphaFoldDB" id="A0A2V2WY88"/>
<evidence type="ECO:0000313" key="2">
    <source>
        <dbReference type="EMBL" id="PWV12823.1"/>
    </source>
</evidence>
<dbReference type="VEuPathDB" id="TriTrypDB:TCSYLVIO_002807"/>
<dbReference type="VEuPathDB" id="TriTrypDB:C3747_48g160"/>
<comment type="caution">
    <text evidence="2">The sequence shown here is derived from an EMBL/GenBank/DDBJ whole genome shotgun (WGS) entry which is preliminary data.</text>
</comment>
<dbReference type="VEuPathDB" id="TriTrypDB:Tc_MARK_2167"/>
<dbReference type="PANTHER" id="PTHR16220">
    <property type="entry name" value="WD REPEAT PROTEIN 8-RELATED"/>
    <property type="match status" value="1"/>
</dbReference>